<dbReference type="KEGG" id="nss:113427163"/>
<dbReference type="Pfam" id="PF00087">
    <property type="entry name" value="Toxin_TOLIP"/>
    <property type="match status" value="1"/>
</dbReference>
<dbReference type="CTD" id="56"/>
<feature type="non-terminal residue" evidence="8">
    <location>
        <position position="1"/>
    </location>
</feature>
<evidence type="ECO:0000259" key="6">
    <source>
        <dbReference type="Pfam" id="PF00087"/>
    </source>
</evidence>
<dbReference type="SUPFAM" id="SSF57302">
    <property type="entry name" value="Snake toxin-like"/>
    <property type="match status" value="1"/>
</dbReference>
<evidence type="ECO:0000256" key="2">
    <source>
        <dbReference type="ARBA" id="ARBA00022525"/>
    </source>
</evidence>
<keyword evidence="7" id="KW-1185">Reference proteome</keyword>
<organism evidence="7 8">
    <name type="scientific">Notechis scutatus</name>
    <name type="common">mainland tiger snake</name>
    <dbReference type="NCBI Taxonomy" id="8663"/>
    <lineage>
        <taxon>Eukaryota</taxon>
        <taxon>Metazoa</taxon>
        <taxon>Chordata</taxon>
        <taxon>Craniata</taxon>
        <taxon>Vertebrata</taxon>
        <taxon>Euteleostomi</taxon>
        <taxon>Lepidosauria</taxon>
        <taxon>Squamata</taxon>
        <taxon>Bifurcata</taxon>
        <taxon>Unidentata</taxon>
        <taxon>Episquamata</taxon>
        <taxon>Toxicofera</taxon>
        <taxon>Serpentes</taxon>
        <taxon>Colubroidea</taxon>
        <taxon>Elapidae</taxon>
        <taxon>Hydrophiinae</taxon>
        <taxon>Notechis</taxon>
    </lineage>
</organism>
<feature type="domain" description="Snake toxin/toxin-like" evidence="6">
    <location>
        <begin position="28"/>
        <end position="101"/>
    </location>
</feature>
<comment type="subcellular location">
    <subcellularLocation>
        <location evidence="1">Secreted</location>
    </subcellularLocation>
</comment>
<sequence length="109" mass="12810">FFRMKLPLTQILILVFLVLLSFPTAEGLICHQCSSVRKDNKCRRPSTCKVSTKQFCFIQRNSKGGYIKRIRQGCTSYCVDTIQFSNAYIKYTFCCKTDYCNKYNVWQFL</sequence>
<reference evidence="8" key="1">
    <citation type="submission" date="2025-08" db="UniProtKB">
        <authorList>
            <consortium name="RefSeq"/>
        </authorList>
    </citation>
    <scope>IDENTIFICATION</scope>
</reference>
<dbReference type="GO" id="GO:0005576">
    <property type="term" value="C:extracellular region"/>
    <property type="evidence" value="ECO:0007669"/>
    <property type="project" value="UniProtKB-SubCell"/>
</dbReference>
<keyword evidence="4" id="KW-1015">Disulfide bond</keyword>
<dbReference type="GeneID" id="113427163"/>
<evidence type="ECO:0000256" key="3">
    <source>
        <dbReference type="ARBA" id="ARBA00022729"/>
    </source>
</evidence>
<dbReference type="PANTHER" id="PTHR16983">
    <property type="entry name" value="UPAR/LY6 DOMAIN-CONTAINING PROTEIN"/>
    <property type="match status" value="1"/>
</dbReference>
<accession>A0A6J1VXS3</accession>
<proteinExistence type="predicted"/>
<gene>
    <name evidence="8" type="primary">ACRV1</name>
</gene>
<dbReference type="InterPro" id="IPR045860">
    <property type="entry name" value="Snake_toxin-like_sf"/>
</dbReference>
<feature type="signal peptide" evidence="5">
    <location>
        <begin position="1"/>
        <end position="27"/>
    </location>
</feature>
<evidence type="ECO:0000256" key="4">
    <source>
        <dbReference type="ARBA" id="ARBA00023157"/>
    </source>
</evidence>
<dbReference type="RefSeq" id="XP_026545418.1">
    <property type="nucleotide sequence ID" value="XM_026689633.1"/>
</dbReference>
<keyword evidence="3 5" id="KW-0732">Signal</keyword>
<dbReference type="GO" id="GO:0005886">
    <property type="term" value="C:plasma membrane"/>
    <property type="evidence" value="ECO:0007669"/>
    <property type="project" value="TreeGrafter"/>
</dbReference>
<dbReference type="InterPro" id="IPR035076">
    <property type="entry name" value="Toxin/TOLIP"/>
</dbReference>
<dbReference type="Gene3D" id="2.10.60.10">
    <property type="entry name" value="CD59"/>
    <property type="match status" value="1"/>
</dbReference>
<dbReference type="AlphaFoldDB" id="A0A6J1VXS3"/>
<dbReference type="Proteomes" id="UP000504612">
    <property type="component" value="Unplaced"/>
</dbReference>
<evidence type="ECO:0000313" key="7">
    <source>
        <dbReference type="Proteomes" id="UP000504612"/>
    </source>
</evidence>
<evidence type="ECO:0000256" key="1">
    <source>
        <dbReference type="ARBA" id="ARBA00004613"/>
    </source>
</evidence>
<dbReference type="InterPro" id="IPR051110">
    <property type="entry name" value="Ly-6/neurotoxin-like_GPI-ap"/>
</dbReference>
<protein>
    <submittedName>
        <fullName evidence="8">Acrosomal protein SP-10</fullName>
    </submittedName>
</protein>
<evidence type="ECO:0000256" key="5">
    <source>
        <dbReference type="SAM" id="SignalP"/>
    </source>
</evidence>
<keyword evidence="2" id="KW-0964">Secreted</keyword>
<name>A0A6J1VXS3_9SAUR</name>
<feature type="chain" id="PRO_5027070264" evidence="5">
    <location>
        <begin position="28"/>
        <end position="109"/>
    </location>
</feature>
<dbReference type="PANTHER" id="PTHR16983:SF28">
    <property type="entry name" value="LYMPHOCYTE ANTIGEN 6 COMPLEX, LOCUS M"/>
    <property type="match status" value="1"/>
</dbReference>
<evidence type="ECO:0000313" key="8">
    <source>
        <dbReference type="RefSeq" id="XP_026545418.1"/>
    </source>
</evidence>